<dbReference type="PROSITE" id="PS51900">
    <property type="entry name" value="CB"/>
    <property type="match status" value="1"/>
</dbReference>
<organism evidence="8 9">
    <name type="scientific">Hymenobacter metallilatus</name>
    <dbReference type="NCBI Taxonomy" id="2493666"/>
    <lineage>
        <taxon>Bacteria</taxon>
        <taxon>Pseudomonadati</taxon>
        <taxon>Bacteroidota</taxon>
        <taxon>Cytophagia</taxon>
        <taxon>Cytophagales</taxon>
        <taxon>Hymenobacteraceae</taxon>
        <taxon>Hymenobacter</taxon>
    </lineage>
</organism>
<dbReference type="SUPFAM" id="SSF47823">
    <property type="entry name" value="lambda integrase-like, N-terminal domain"/>
    <property type="match status" value="1"/>
</dbReference>
<dbReference type="Gene3D" id="1.10.150.130">
    <property type="match status" value="1"/>
</dbReference>
<dbReference type="RefSeq" id="WP_125433391.1">
    <property type="nucleotide sequence ID" value="NZ_RWIS01000016.1"/>
</dbReference>
<dbReference type="GO" id="GO:0006310">
    <property type="term" value="P:DNA recombination"/>
    <property type="evidence" value="ECO:0007669"/>
    <property type="project" value="UniProtKB-KW"/>
</dbReference>
<sequence length="336" mass="38425">MEELYARFPALADHPTVACWLQIVTNEGLVKNTVLKYARVLSDFLRHCQEHPVDHLLATREHTALYQNSLGKKTWRKGHVTRTGLSKSTIRQHLMVLKLYYSYLVDSGERTTIPLRKSTSPHGSHPYYSSGANEAEECEAWIPDAQEWAAITARMQRTSLRNLLMLKLAYDGALRREEVCSLQVGDLDHANLLLTVRRETTKNKLQRIVPFSRETQLVYDAYLAIRPVPLHPREPLFVSESRRNTGRPITIWSWSKIVHTVALRSGLPQLRTHTMRHLRLTHLAEAGVDLLAIAKIAGHKNPQTTMRYLHIRPPEIAKKVVDALRSLDDEQDSSLC</sequence>
<keyword evidence="4" id="KW-0233">DNA recombination</keyword>
<dbReference type="EMBL" id="RWIS01000016">
    <property type="protein sequence ID" value="RSK24601.1"/>
    <property type="molecule type" value="Genomic_DNA"/>
</dbReference>
<dbReference type="PANTHER" id="PTHR30349">
    <property type="entry name" value="PHAGE INTEGRASE-RELATED"/>
    <property type="match status" value="1"/>
</dbReference>
<keyword evidence="9" id="KW-1185">Reference proteome</keyword>
<protein>
    <submittedName>
        <fullName evidence="8">Site-specific integrase</fullName>
    </submittedName>
</protein>
<keyword evidence="3 5" id="KW-0238">DNA-binding</keyword>
<evidence type="ECO:0000256" key="3">
    <source>
        <dbReference type="ARBA" id="ARBA00023125"/>
    </source>
</evidence>
<name>A0A428IZ98_9BACT</name>
<evidence type="ECO:0000313" key="8">
    <source>
        <dbReference type="EMBL" id="RSK24601.1"/>
    </source>
</evidence>
<keyword evidence="2" id="KW-0229">DNA integration</keyword>
<dbReference type="PANTHER" id="PTHR30349:SF64">
    <property type="entry name" value="PROPHAGE INTEGRASE INTD-RELATED"/>
    <property type="match status" value="1"/>
</dbReference>
<dbReference type="Gene3D" id="1.10.443.10">
    <property type="entry name" value="Intergrase catalytic core"/>
    <property type="match status" value="1"/>
</dbReference>
<proteinExistence type="inferred from homology"/>
<comment type="caution">
    <text evidence="8">The sequence shown here is derived from an EMBL/GenBank/DDBJ whole genome shotgun (WGS) entry which is preliminary data.</text>
</comment>
<dbReference type="GO" id="GO:0003677">
    <property type="term" value="F:DNA binding"/>
    <property type="evidence" value="ECO:0007669"/>
    <property type="project" value="UniProtKB-UniRule"/>
</dbReference>
<evidence type="ECO:0000313" key="9">
    <source>
        <dbReference type="Proteomes" id="UP000280066"/>
    </source>
</evidence>
<dbReference type="InterPro" id="IPR010998">
    <property type="entry name" value="Integrase_recombinase_N"/>
</dbReference>
<dbReference type="Proteomes" id="UP000280066">
    <property type="component" value="Unassembled WGS sequence"/>
</dbReference>
<dbReference type="GO" id="GO:0015074">
    <property type="term" value="P:DNA integration"/>
    <property type="evidence" value="ECO:0007669"/>
    <property type="project" value="UniProtKB-KW"/>
</dbReference>
<evidence type="ECO:0000259" key="6">
    <source>
        <dbReference type="PROSITE" id="PS51898"/>
    </source>
</evidence>
<evidence type="ECO:0000259" key="7">
    <source>
        <dbReference type="PROSITE" id="PS51900"/>
    </source>
</evidence>
<dbReference type="SUPFAM" id="SSF56349">
    <property type="entry name" value="DNA breaking-rejoining enzymes"/>
    <property type="match status" value="1"/>
</dbReference>
<dbReference type="Pfam" id="PF00589">
    <property type="entry name" value="Phage_integrase"/>
    <property type="match status" value="1"/>
</dbReference>
<evidence type="ECO:0000256" key="1">
    <source>
        <dbReference type="ARBA" id="ARBA00008857"/>
    </source>
</evidence>
<reference evidence="8 9" key="1">
    <citation type="submission" date="2018-12" db="EMBL/GenBank/DDBJ databases">
        <authorList>
            <person name="Feng G."/>
            <person name="Zhu H."/>
        </authorList>
    </citation>
    <scope>NUCLEOTIDE SEQUENCE [LARGE SCALE GENOMIC DNA]</scope>
    <source>
        <strain evidence="8 9">9PBR-2</strain>
    </source>
</reference>
<evidence type="ECO:0000256" key="5">
    <source>
        <dbReference type="PROSITE-ProRule" id="PRU01248"/>
    </source>
</evidence>
<feature type="domain" description="Core-binding (CB)" evidence="7">
    <location>
        <begin position="11"/>
        <end position="105"/>
    </location>
</feature>
<dbReference type="AlphaFoldDB" id="A0A428IZ98"/>
<evidence type="ECO:0000256" key="4">
    <source>
        <dbReference type="ARBA" id="ARBA00023172"/>
    </source>
</evidence>
<dbReference type="OrthoDB" id="864726at2"/>
<dbReference type="CDD" id="cd00397">
    <property type="entry name" value="DNA_BRE_C"/>
    <property type="match status" value="1"/>
</dbReference>
<feature type="domain" description="Tyr recombinase" evidence="6">
    <location>
        <begin position="136"/>
        <end position="322"/>
    </location>
</feature>
<gene>
    <name evidence="8" type="ORF">EI290_19840</name>
</gene>
<comment type="similarity">
    <text evidence="1">Belongs to the 'phage' integrase family.</text>
</comment>
<dbReference type="InterPro" id="IPR050090">
    <property type="entry name" value="Tyrosine_recombinase_XerCD"/>
</dbReference>
<dbReference type="InterPro" id="IPR044068">
    <property type="entry name" value="CB"/>
</dbReference>
<dbReference type="InterPro" id="IPR013762">
    <property type="entry name" value="Integrase-like_cat_sf"/>
</dbReference>
<dbReference type="PROSITE" id="PS51898">
    <property type="entry name" value="TYR_RECOMBINASE"/>
    <property type="match status" value="1"/>
</dbReference>
<dbReference type="InterPro" id="IPR002104">
    <property type="entry name" value="Integrase_catalytic"/>
</dbReference>
<dbReference type="InterPro" id="IPR011010">
    <property type="entry name" value="DNA_brk_join_enz"/>
</dbReference>
<evidence type="ECO:0000256" key="2">
    <source>
        <dbReference type="ARBA" id="ARBA00022908"/>
    </source>
</evidence>
<accession>A0A428IZ98</accession>